<feature type="non-terminal residue" evidence="1">
    <location>
        <position position="53"/>
    </location>
</feature>
<accession>A0A0K2SYX7</accession>
<dbReference type="EMBL" id="HACA01001221">
    <property type="protein sequence ID" value="CDW18582.1"/>
    <property type="molecule type" value="Transcribed_RNA"/>
</dbReference>
<sequence length="53" mass="6010">MSSDDKFEKRPTVNIVITHTYALLSTMESLGVVKKSSKKRHPEIKITVIFDSC</sequence>
<organism evidence="1">
    <name type="scientific">Lepeophtheirus salmonis</name>
    <name type="common">Salmon louse</name>
    <name type="synonym">Caligus salmonis</name>
    <dbReference type="NCBI Taxonomy" id="72036"/>
    <lineage>
        <taxon>Eukaryota</taxon>
        <taxon>Metazoa</taxon>
        <taxon>Ecdysozoa</taxon>
        <taxon>Arthropoda</taxon>
        <taxon>Crustacea</taxon>
        <taxon>Multicrustacea</taxon>
        <taxon>Hexanauplia</taxon>
        <taxon>Copepoda</taxon>
        <taxon>Siphonostomatoida</taxon>
        <taxon>Caligidae</taxon>
        <taxon>Lepeophtheirus</taxon>
    </lineage>
</organism>
<protein>
    <submittedName>
        <fullName evidence="1">Uncharacterized protein</fullName>
    </submittedName>
</protein>
<proteinExistence type="predicted"/>
<evidence type="ECO:0000313" key="1">
    <source>
        <dbReference type="EMBL" id="CDW18582.1"/>
    </source>
</evidence>
<dbReference type="AlphaFoldDB" id="A0A0K2SYX7"/>
<reference evidence="1" key="1">
    <citation type="submission" date="2014-05" db="EMBL/GenBank/DDBJ databases">
        <authorList>
            <person name="Chronopoulou M."/>
        </authorList>
    </citation>
    <scope>NUCLEOTIDE SEQUENCE</scope>
    <source>
        <tissue evidence="1">Whole organism</tissue>
    </source>
</reference>
<name>A0A0K2SYX7_LEPSM</name>